<protein>
    <submittedName>
        <fullName evidence="2">Uncharacterized protein</fullName>
    </submittedName>
</protein>
<dbReference type="AlphaFoldDB" id="A0A447I4Y1"/>
<feature type="transmembrane region" description="Helical" evidence="1">
    <location>
        <begin position="6"/>
        <end position="24"/>
    </location>
</feature>
<evidence type="ECO:0000256" key="1">
    <source>
        <dbReference type="SAM" id="Phobius"/>
    </source>
</evidence>
<accession>A0A447I4Y1</accession>
<name>A0A447I4Y1_9ZZZZ</name>
<dbReference type="EMBL" id="LR131275">
    <property type="protein sequence ID" value="VDS02414.1"/>
    <property type="molecule type" value="Genomic_DNA"/>
</dbReference>
<keyword evidence="1" id="KW-0472">Membrane</keyword>
<proteinExistence type="predicted"/>
<sequence>MTLERSVLLLVLTLAGLYVLPRLLPRKPRLRRGLQVLCIMAAMLDAAYILLTLLFVWAAGQKL</sequence>
<organism evidence="2">
    <name type="scientific">uncultured organism</name>
    <dbReference type="NCBI Taxonomy" id="155900"/>
    <lineage>
        <taxon>unclassified sequences</taxon>
        <taxon>environmental samples</taxon>
    </lineage>
</organism>
<reference evidence="2" key="1">
    <citation type="submission" date="2018-12" db="EMBL/GenBank/DDBJ databases">
        <authorList>
            <person name="Laville E."/>
        </authorList>
    </citation>
    <scope>NUCLEOTIDE SEQUENCE</scope>
</reference>
<keyword evidence="1" id="KW-1133">Transmembrane helix</keyword>
<keyword evidence="1" id="KW-0812">Transmembrane</keyword>
<evidence type="ECO:0000313" key="2">
    <source>
        <dbReference type="EMBL" id="VDS02414.1"/>
    </source>
</evidence>
<feature type="transmembrane region" description="Helical" evidence="1">
    <location>
        <begin position="36"/>
        <end position="60"/>
    </location>
</feature>